<evidence type="ECO:0000256" key="3">
    <source>
        <dbReference type="SAM" id="Phobius"/>
    </source>
</evidence>
<gene>
    <name evidence="4" type="ORF">PA27867_2360</name>
</gene>
<dbReference type="STRING" id="670052.PA27867_2360"/>
<dbReference type="Proteomes" id="UP000092582">
    <property type="component" value="Chromosome 1"/>
</dbReference>
<keyword evidence="3" id="KW-1133">Transmembrane helix</keyword>
<evidence type="ECO:0000256" key="1">
    <source>
        <dbReference type="SAM" id="Coils"/>
    </source>
</evidence>
<keyword evidence="3" id="KW-0472">Membrane</keyword>
<keyword evidence="3" id="KW-0812">Transmembrane</keyword>
<evidence type="ECO:0000313" key="5">
    <source>
        <dbReference type="Proteomes" id="UP000092582"/>
    </source>
</evidence>
<sequence length="226" mass="24652">MFCAPVCAPQSEGVVVTTNGSGMTPPRLPGPRRPAPSAEKPRTEKPRTEKPRAEKSRTEKSRTEKSRTEKSRTEKRPMQLATDETAVGSWLRGLRLSGFSFVMMGILVLAVVALAPNVRTYAEQRQQIDALSASVADQQAAVDKLKDERERWNDRTYVTTQARARLSYVMPGDISFLVINDTGQSVAGAADTAPVSTAIQDTDVDWVDSVFRSVMTAGLAPQEAAQ</sequence>
<dbReference type="InterPro" id="IPR007060">
    <property type="entry name" value="FtsL/DivIC"/>
</dbReference>
<dbReference type="Pfam" id="PF04977">
    <property type="entry name" value="DivIC"/>
    <property type="match status" value="1"/>
</dbReference>
<feature type="coiled-coil region" evidence="1">
    <location>
        <begin position="121"/>
        <end position="155"/>
    </location>
</feature>
<accession>A0A1B1BL24</accession>
<proteinExistence type="predicted"/>
<feature type="region of interest" description="Disordered" evidence="2">
    <location>
        <begin position="1"/>
        <end position="81"/>
    </location>
</feature>
<dbReference type="AlphaFoldDB" id="A0A1B1BL24"/>
<keyword evidence="5" id="KW-1185">Reference proteome</keyword>
<protein>
    <submittedName>
        <fullName evidence="4">Septum formation initiator</fullName>
    </submittedName>
</protein>
<keyword evidence="1" id="KW-0175">Coiled coil</keyword>
<reference evidence="4 5" key="1">
    <citation type="submission" date="2016-06" db="EMBL/GenBank/DDBJ databases">
        <title>Genome sequencing of Cryobacterium arcticum PAMC 27867.</title>
        <authorList>
            <person name="Lee J."/>
            <person name="Kim O.-S."/>
        </authorList>
    </citation>
    <scope>NUCLEOTIDE SEQUENCE [LARGE SCALE GENOMIC DNA]</scope>
    <source>
        <strain evidence="4 5">PAMC 27867</strain>
    </source>
</reference>
<evidence type="ECO:0000256" key="2">
    <source>
        <dbReference type="SAM" id="MobiDB-lite"/>
    </source>
</evidence>
<feature type="transmembrane region" description="Helical" evidence="3">
    <location>
        <begin position="96"/>
        <end position="115"/>
    </location>
</feature>
<organism evidence="4 5">
    <name type="scientific">Cryobacterium arcticum</name>
    <dbReference type="NCBI Taxonomy" id="670052"/>
    <lineage>
        <taxon>Bacteria</taxon>
        <taxon>Bacillati</taxon>
        <taxon>Actinomycetota</taxon>
        <taxon>Actinomycetes</taxon>
        <taxon>Micrococcales</taxon>
        <taxon>Microbacteriaceae</taxon>
        <taxon>Cryobacterium</taxon>
    </lineage>
</organism>
<dbReference type="EMBL" id="CP016282">
    <property type="protein sequence ID" value="ANP73310.1"/>
    <property type="molecule type" value="Genomic_DNA"/>
</dbReference>
<feature type="compositionally biased region" description="Basic and acidic residues" evidence="2">
    <location>
        <begin position="39"/>
        <end position="77"/>
    </location>
</feature>
<name>A0A1B1BL24_9MICO</name>
<dbReference type="KEGG" id="cart:PA27867_2360"/>
<evidence type="ECO:0000313" key="4">
    <source>
        <dbReference type="EMBL" id="ANP73310.1"/>
    </source>
</evidence>